<evidence type="ECO:0008006" key="8">
    <source>
        <dbReference type="Google" id="ProtNLM"/>
    </source>
</evidence>
<dbReference type="PANTHER" id="PTHR42953:SF1">
    <property type="entry name" value="METAL-BINDING PROTEIN HI_0362-RELATED"/>
    <property type="match status" value="1"/>
</dbReference>
<dbReference type="Gene3D" id="3.40.50.1980">
    <property type="entry name" value="Nitrogenase molybdenum iron protein domain"/>
    <property type="match status" value="1"/>
</dbReference>
<keyword evidence="3" id="KW-0479">Metal-binding</keyword>
<evidence type="ECO:0000256" key="4">
    <source>
        <dbReference type="ARBA" id="ARBA00022729"/>
    </source>
</evidence>
<dbReference type="InterPro" id="IPR050492">
    <property type="entry name" value="Bact_metal-bind_prot9"/>
</dbReference>
<evidence type="ECO:0000313" key="7">
    <source>
        <dbReference type="Proteomes" id="UP000244093"/>
    </source>
</evidence>
<protein>
    <recommendedName>
        <fullName evidence="8">ABC transporter substrate-binding protein</fullName>
    </recommendedName>
</protein>
<keyword evidence="2" id="KW-0813">Transport</keyword>
<keyword evidence="4" id="KW-0732">Signal</keyword>
<dbReference type="Pfam" id="PF01297">
    <property type="entry name" value="ZnuA"/>
    <property type="match status" value="1"/>
</dbReference>
<dbReference type="EMBL" id="NBVN01000001">
    <property type="protein sequence ID" value="PUA33947.1"/>
    <property type="molecule type" value="Genomic_DNA"/>
</dbReference>
<evidence type="ECO:0000256" key="2">
    <source>
        <dbReference type="ARBA" id="ARBA00022448"/>
    </source>
</evidence>
<proteinExistence type="predicted"/>
<keyword evidence="5" id="KW-0812">Transmembrane</keyword>
<dbReference type="InterPro" id="IPR006127">
    <property type="entry name" value="ZnuA-like"/>
</dbReference>
<dbReference type="GO" id="GO:0030001">
    <property type="term" value="P:metal ion transport"/>
    <property type="evidence" value="ECO:0007669"/>
    <property type="project" value="InterPro"/>
</dbReference>
<comment type="caution">
    <text evidence="6">The sequence shown here is derived from an EMBL/GenBank/DDBJ whole genome shotgun (WGS) entry which is preliminary data.</text>
</comment>
<dbReference type="PANTHER" id="PTHR42953">
    <property type="entry name" value="HIGH-AFFINITY ZINC UPTAKE SYSTEM PROTEIN ZNUA-RELATED"/>
    <property type="match status" value="1"/>
</dbReference>
<evidence type="ECO:0000256" key="5">
    <source>
        <dbReference type="SAM" id="Phobius"/>
    </source>
</evidence>
<dbReference type="GO" id="GO:0046872">
    <property type="term" value="F:metal ion binding"/>
    <property type="evidence" value="ECO:0007669"/>
    <property type="project" value="UniProtKB-KW"/>
</dbReference>
<evidence type="ECO:0000313" key="6">
    <source>
        <dbReference type="EMBL" id="PUA33947.1"/>
    </source>
</evidence>
<dbReference type="AlphaFoldDB" id="A0A2R7Y971"/>
<organism evidence="6 7">
    <name type="scientific">Zestosphaera tikiterensis</name>
    <dbReference type="NCBI Taxonomy" id="1973259"/>
    <lineage>
        <taxon>Archaea</taxon>
        <taxon>Thermoproteota</taxon>
        <taxon>Thermoprotei</taxon>
        <taxon>Desulfurococcales</taxon>
        <taxon>Desulfurococcaceae</taxon>
        <taxon>Zestosphaera</taxon>
    </lineage>
</organism>
<dbReference type="Proteomes" id="UP000244093">
    <property type="component" value="Unassembled WGS sequence"/>
</dbReference>
<comment type="subcellular location">
    <subcellularLocation>
        <location evidence="1">Cell envelope</location>
    </subcellularLocation>
</comment>
<dbReference type="SUPFAM" id="SSF53807">
    <property type="entry name" value="Helical backbone' metal receptor"/>
    <property type="match status" value="1"/>
</dbReference>
<keyword evidence="5" id="KW-1133">Transmembrane helix</keyword>
<gene>
    <name evidence="6" type="ORF">B7O98_00570</name>
</gene>
<sequence>MRSAFLAVVVAMFVVLHYVVFTAAQSSSGVTVVVTFPSLKRDVEVLTCPQDRVYSLLPSGVDPHDYQLTPDDVKLLKQADLIVSTAHTPYELRIAEMISSGELTAELIEIPKLKGIEVLTNPITGRENMHMPIYNPRNYLVFVKALSEVLSKLNPACGKVYEENKAKVVEVLQKLISEYLGRYNLSVVGVSPLTQYAVSWLGVEVKTFLVVEHEVSPTPADVSRVKELIEMKQVKALITVEGSEYSEYMEELSKNYNLPLIKIPSPFTGDTSLLDKIIYVVNAVKNVTLVNQASTSPTLGSYLPTAAGYYSLVLTLIIAILLLTAIVLKVRRR</sequence>
<keyword evidence="5" id="KW-0472">Membrane</keyword>
<reference evidence="6 7" key="1">
    <citation type="journal article" date="2018" name="Syst. Appl. Microbiol.">
        <title>A new symbiotic nanoarchaeote (Candidatus Nanoclepta minutus) and its host (Zestosphaera tikiterensis gen. nov., sp. nov.) from a New Zealand hot spring.</title>
        <authorList>
            <person name="St John E."/>
            <person name="Liu Y."/>
            <person name="Podar M."/>
            <person name="Stott M.B."/>
            <person name="Meneghin J."/>
            <person name="Chen Z."/>
            <person name="Lagutin K."/>
            <person name="Mitchell K."/>
            <person name="Reysenbach A.L."/>
        </authorList>
    </citation>
    <scope>NUCLEOTIDE SEQUENCE [LARGE SCALE GENOMIC DNA]</scope>
    <source>
        <strain evidence="6">NZ3</strain>
    </source>
</reference>
<name>A0A2R7Y971_9CREN</name>
<evidence type="ECO:0000256" key="3">
    <source>
        <dbReference type="ARBA" id="ARBA00022723"/>
    </source>
</evidence>
<evidence type="ECO:0000256" key="1">
    <source>
        <dbReference type="ARBA" id="ARBA00004196"/>
    </source>
</evidence>
<accession>A0A2R7Y971</accession>
<feature type="transmembrane region" description="Helical" evidence="5">
    <location>
        <begin position="307"/>
        <end position="328"/>
    </location>
</feature>